<keyword evidence="17 21" id="KW-0472">Membrane</keyword>
<dbReference type="GO" id="GO:0046872">
    <property type="term" value="F:metal ion binding"/>
    <property type="evidence" value="ECO:0007669"/>
    <property type="project" value="UniProtKB-KW"/>
</dbReference>
<dbReference type="Gene3D" id="3.40.50.720">
    <property type="entry name" value="NAD(P)-binding Rossmann-like Domain"/>
    <property type="match status" value="1"/>
</dbReference>
<dbReference type="PANTHER" id="PTHR14239">
    <property type="entry name" value="DUDULIN-RELATED"/>
    <property type="match status" value="1"/>
</dbReference>
<reference evidence="24" key="3">
    <citation type="submission" date="2025-09" db="UniProtKB">
        <authorList>
            <consortium name="Ensembl"/>
        </authorList>
    </citation>
    <scope>IDENTIFICATION</scope>
    <source>
        <strain evidence="24">Glennie</strain>
    </source>
</reference>
<keyword evidence="15" id="KW-0186">Copper</keyword>
<feature type="domain" description="Ferric oxidoreductase" evidence="22">
    <location>
        <begin position="271"/>
        <end position="414"/>
    </location>
</feature>
<sequence length="495" mass="53604">MTADGMSGDMAKPLIGPPGEESEAVLPPPRSPPPGRAVAILGSGDFARSLASRLVGSGFRVLVGSRNPKRVAGLFPEAASVVPQAEAVGPADVVFVAVFREHYRTLGPLAARLAGKILVDVSNAGEPGGPAPGPGQSNAEHLASLFPASFVVKGFNGLSAWTLQQGPRDGNRQVPLCGDQPEARARVGELARAMGFWPAEAGPLSSAWELEARPLRLLPSWRLPARLALLLFLAFYAYNAVRDVLHPYLRRGRDRLYLLPLALVNTSLPCAALVLLALVYAPGPLAAGLQLRRGTKYRPFPAPLDRWMRHRKQLGLLAFLAAALHGLYSACLPLRRAHRYRLIDDAVLQVASNVSSAWKEEEVWRMEIYLSLGILALGLLSVLAVASLPSVADSLNWTEFSFVQSTLGLAALTLATLHTLTYGWTRAWDAARYKFYLPPTFTLALVPPCGVLAGRALLLLPWPARRLARIRRGWERTRANPGLRFAPPDRCTSHV</sequence>
<dbReference type="FunCoup" id="A0A6I8PQR6">
    <property type="interactions" value="793"/>
</dbReference>
<evidence type="ECO:0000256" key="13">
    <source>
        <dbReference type="ARBA" id="ARBA00023002"/>
    </source>
</evidence>
<evidence type="ECO:0000256" key="6">
    <source>
        <dbReference type="ARBA" id="ARBA00022496"/>
    </source>
</evidence>
<comment type="similarity">
    <text evidence="4">Belongs to the STEAP family.</text>
</comment>
<comment type="catalytic activity">
    <reaction evidence="18">
        <text>2 Cu(+) + NADP(+) + H(+) = 2 Cu(2+) + NADPH</text>
        <dbReference type="Rhea" id="RHEA:71771"/>
        <dbReference type="ChEBI" id="CHEBI:15378"/>
        <dbReference type="ChEBI" id="CHEBI:29036"/>
        <dbReference type="ChEBI" id="CHEBI:49552"/>
        <dbReference type="ChEBI" id="CHEBI:57783"/>
        <dbReference type="ChEBI" id="CHEBI:58349"/>
    </reaction>
    <physiologicalReaction direction="right-to-left" evidence="18">
        <dbReference type="Rhea" id="RHEA:71773"/>
    </physiologicalReaction>
</comment>
<dbReference type="KEGG" id="oaa:114815141"/>
<name>A0A6I8PQR6_ORNAN</name>
<evidence type="ECO:0000256" key="1">
    <source>
        <dbReference type="ARBA" id="ARBA00001970"/>
    </source>
</evidence>
<dbReference type="FunFam" id="3.40.50.720:FF:000051">
    <property type="entry name" value="STEAP2 metalloreductase"/>
    <property type="match status" value="1"/>
</dbReference>
<evidence type="ECO:0000256" key="21">
    <source>
        <dbReference type="SAM" id="Phobius"/>
    </source>
</evidence>
<feature type="transmembrane region" description="Helical" evidence="21">
    <location>
        <begin position="368"/>
        <end position="388"/>
    </location>
</feature>
<evidence type="ECO:0000256" key="7">
    <source>
        <dbReference type="ARBA" id="ARBA00022630"/>
    </source>
</evidence>
<dbReference type="GO" id="GO:0009306">
    <property type="term" value="P:protein secretion"/>
    <property type="evidence" value="ECO:0007669"/>
    <property type="project" value="Ensembl"/>
</dbReference>
<dbReference type="GO" id="GO:0005771">
    <property type="term" value="C:multivesicular body"/>
    <property type="evidence" value="ECO:0007669"/>
    <property type="project" value="Ensembl"/>
</dbReference>
<evidence type="ECO:0000256" key="12">
    <source>
        <dbReference type="ARBA" id="ARBA00022989"/>
    </source>
</evidence>
<dbReference type="Pfam" id="PF01794">
    <property type="entry name" value="Ferric_reduct"/>
    <property type="match status" value="1"/>
</dbReference>
<comment type="cofactor">
    <cofactor evidence="2">
        <name>FAD</name>
        <dbReference type="ChEBI" id="CHEBI:57692"/>
    </cofactor>
</comment>
<evidence type="ECO:0000256" key="4">
    <source>
        <dbReference type="ARBA" id="ARBA00007729"/>
    </source>
</evidence>
<evidence type="ECO:0000256" key="18">
    <source>
        <dbReference type="ARBA" id="ARBA00048958"/>
    </source>
</evidence>
<comment type="subcellular location">
    <subcellularLocation>
        <location evidence="3">Endosome membrane</location>
        <topology evidence="3">Multi-pass membrane protein</topology>
    </subcellularLocation>
</comment>
<dbReference type="Bgee" id="ENSOANG00000040772">
    <property type="expression patterns" value="Expressed in liver and 7 other cell types or tissues"/>
</dbReference>
<dbReference type="OrthoDB" id="550646at2759"/>
<feature type="transmembrane region" description="Helical" evidence="21">
    <location>
        <begin position="223"/>
        <end position="241"/>
    </location>
</feature>
<keyword evidence="13" id="KW-0560">Oxidoreductase</keyword>
<keyword evidence="8 21" id="KW-0812">Transmembrane</keyword>
<dbReference type="GO" id="GO:0052851">
    <property type="term" value="F:ferric-chelate reductase (NADPH) activity"/>
    <property type="evidence" value="ECO:0000318"/>
    <property type="project" value="GO_Central"/>
</dbReference>
<keyword evidence="25" id="KW-1185">Reference proteome</keyword>
<dbReference type="CTD" id="55240"/>
<dbReference type="PANTHER" id="PTHR14239:SF8">
    <property type="entry name" value="METALLOREDUCTASE STEAP3"/>
    <property type="match status" value="1"/>
</dbReference>
<evidence type="ECO:0000256" key="10">
    <source>
        <dbReference type="ARBA" id="ARBA00022753"/>
    </source>
</evidence>
<keyword evidence="9" id="KW-0479">Metal-binding</keyword>
<keyword evidence="6" id="KW-0410">Iron transport</keyword>
<evidence type="ECO:0000259" key="23">
    <source>
        <dbReference type="Pfam" id="PF03807"/>
    </source>
</evidence>
<feature type="region of interest" description="Disordered" evidence="20">
    <location>
        <begin position="1"/>
        <end position="34"/>
    </location>
</feature>
<keyword evidence="16" id="KW-0406">Ion transport</keyword>
<dbReference type="SUPFAM" id="SSF51735">
    <property type="entry name" value="NAD(P)-binding Rossmann-fold domains"/>
    <property type="match status" value="1"/>
</dbReference>
<evidence type="ECO:0000256" key="2">
    <source>
        <dbReference type="ARBA" id="ARBA00001974"/>
    </source>
</evidence>
<feature type="transmembrane region" description="Helical" evidence="21">
    <location>
        <begin position="441"/>
        <end position="462"/>
    </location>
</feature>
<evidence type="ECO:0000259" key="22">
    <source>
        <dbReference type="Pfam" id="PF01794"/>
    </source>
</evidence>
<dbReference type="InterPro" id="IPR013130">
    <property type="entry name" value="Fe3_Rdtase_TM_dom"/>
</dbReference>
<evidence type="ECO:0000256" key="11">
    <source>
        <dbReference type="ARBA" id="ARBA00022827"/>
    </source>
</evidence>
<dbReference type="GeneID" id="114815141"/>
<keyword evidence="14" id="KW-0408">Iron</keyword>
<dbReference type="GO" id="GO:0015677">
    <property type="term" value="P:copper ion import"/>
    <property type="evidence" value="ECO:0000318"/>
    <property type="project" value="GO_Central"/>
</dbReference>
<keyword evidence="12 21" id="KW-1133">Transmembrane helix</keyword>
<evidence type="ECO:0000256" key="16">
    <source>
        <dbReference type="ARBA" id="ARBA00023065"/>
    </source>
</evidence>
<evidence type="ECO:0000256" key="20">
    <source>
        <dbReference type="SAM" id="MobiDB-lite"/>
    </source>
</evidence>
<keyword evidence="7" id="KW-0285">Flavoprotein</keyword>
<dbReference type="GO" id="GO:0005768">
    <property type="term" value="C:endosome"/>
    <property type="evidence" value="ECO:0000318"/>
    <property type="project" value="GO_Central"/>
</dbReference>
<reference evidence="24 25" key="1">
    <citation type="journal article" date="2008" name="Nature">
        <title>Genome analysis of the platypus reveals unique signatures of evolution.</title>
        <authorList>
            <person name="Warren W.C."/>
            <person name="Hillier L.W."/>
            <person name="Marshall Graves J.A."/>
            <person name="Birney E."/>
            <person name="Ponting C.P."/>
            <person name="Grutzner F."/>
            <person name="Belov K."/>
            <person name="Miller W."/>
            <person name="Clarke L."/>
            <person name="Chinwalla A.T."/>
            <person name="Yang S.P."/>
            <person name="Heger A."/>
            <person name="Locke D.P."/>
            <person name="Miethke P."/>
            <person name="Waters P.D."/>
            <person name="Veyrunes F."/>
            <person name="Fulton L."/>
            <person name="Fulton B."/>
            <person name="Graves T."/>
            <person name="Wallis J."/>
            <person name="Puente X.S."/>
            <person name="Lopez-Otin C."/>
            <person name="Ordonez G.R."/>
            <person name="Eichler E.E."/>
            <person name="Chen L."/>
            <person name="Cheng Z."/>
            <person name="Deakin J.E."/>
            <person name="Alsop A."/>
            <person name="Thompson K."/>
            <person name="Kirby P."/>
            <person name="Papenfuss A.T."/>
            <person name="Wakefield M.J."/>
            <person name="Olender T."/>
            <person name="Lancet D."/>
            <person name="Huttley G.A."/>
            <person name="Smit A.F."/>
            <person name="Pask A."/>
            <person name="Temple-Smith P."/>
            <person name="Batzer M.A."/>
            <person name="Walker J.A."/>
            <person name="Konkel M.K."/>
            <person name="Harris R.S."/>
            <person name="Whittington C.M."/>
            <person name="Wong E.S."/>
            <person name="Gemmell N.J."/>
            <person name="Buschiazzo E."/>
            <person name="Vargas Jentzsch I.M."/>
            <person name="Merkel A."/>
            <person name="Schmitz J."/>
            <person name="Zemann A."/>
            <person name="Churakov G."/>
            <person name="Kriegs J.O."/>
            <person name="Brosius J."/>
            <person name="Murchison E.P."/>
            <person name="Sachidanandam R."/>
            <person name="Smith C."/>
            <person name="Hannon G.J."/>
            <person name="Tsend-Ayush E."/>
            <person name="McMillan D."/>
            <person name="Attenborough R."/>
            <person name="Rens W."/>
            <person name="Ferguson-Smith M."/>
            <person name="Lefevre C.M."/>
            <person name="Sharp J.A."/>
            <person name="Nicholas K.R."/>
            <person name="Ray D.A."/>
            <person name="Kube M."/>
            <person name="Reinhardt R."/>
            <person name="Pringle T.H."/>
            <person name="Taylor J."/>
            <person name="Jones R.C."/>
            <person name="Nixon B."/>
            <person name="Dacheux J.L."/>
            <person name="Niwa H."/>
            <person name="Sekita Y."/>
            <person name="Huang X."/>
            <person name="Stark A."/>
            <person name="Kheradpour P."/>
            <person name="Kellis M."/>
            <person name="Flicek P."/>
            <person name="Chen Y."/>
            <person name="Webber C."/>
            <person name="Hardison R."/>
            <person name="Nelson J."/>
            <person name="Hallsworth-Pepin K."/>
            <person name="Delehaunty K."/>
            <person name="Markovic C."/>
            <person name="Minx P."/>
            <person name="Feng Y."/>
            <person name="Kremitzki C."/>
            <person name="Mitreva M."/>
            <person name="Glasscock J."/>
            <person name="Wylie T."/>
            <person name="Wohldmann P."/>
            <person name="Thiru P."/>
            <person name="Nhan M.N."/>
            <person name="Pohl C.S."/>
            <person name="Smith S.M."/>
            <person name="Hou S."/>
            <person name="Nefedov M."/>
            <person name="de Jong P.J."/>
            <person name="Renfree M.B."/>
            <person name="Mardis E.R."/>
            <person name="Wilson R.K."/>
        </authorList>
    </citation>
    <scope>NUCLEOTIDE SEQUENCE [LARGE SCALE GENOMIC DNA]</scope>
    <source>
        <strain evidence="24 25">Glennie</strain>
    </source>
</reference>
<dbReference type="Pfam" id="PF03807">
    <property type="entry name" value="F420_oxidored"/>
    <property type="match status" value="1"/>
</dbReference>
<dbReference type="GO" id="GO:0020037">
    <property type="term" value="F:heme binding"/>
    <property type="evidence" value="ECO:0007669"/>
    <property type="project" value="Ensembl"/>
</dbReference>
<accession>A0A6I8PQR6</accession>
<dbReference type="InterPro" id="IPR036291">
    <property type="entry name" value="NAD(P)-bd_dom_sf"/>
</dbReference>
<evidence type="ECO:0000256" key="3">
    <source>
        <dbReference type="ARBA" id="ARBA00004337"/>
    </source>
</evidence>
<dbReference type="GO" id="GO:0005886">
    <property type="term" value="C:plasma membrane"/>
    <property type="evidence" value="ECO:0000318"/>
    <property type="project" value="GO_Central"/>
</dbReference>
<dbReference type="InterPro" id="IPR051267">
    <property type="entry name" value="STEAP_metalloreductase"/>
</dbReference>
<evidence type="ECO:0000256" key="19">
    <source>
        <dbReference type="ARBA" id="ARBA00049387"/>
    </source>
</evidence>
<keyword evidence="11" id="KW-0274">FAD</keyword>
<evidence type="ECO:0000256" key="8">
    <source>
        <dbReference type="ARBA" id="ARBA00022692"/>
    </source>
</evidence>
<keyword evidence="5" id="KW-0813">Transport</keyword>
<dbReference type="GO" id="GO:0008823">
    <property type="term" value="F:cupric reductase (NADH) activity"/>
    <property type="evidence" value="ECO:0000318"/>
    <property type="project" value="GO_Central"/>
</dbReference>
<dbReference type="Proteomes" id="UP000002279">
    <property type="component" value="Chromosome 1"/>
</dbReference>
<dbReference type="Ensembl" id="ENSOANT00000051846.1">
    <property type="protein sequence ID" value="ENSOANP00000054740.1"/>
    <property type="gene ID" value="ENSOANG00000040772.1"/>
</dbReference>
<dbReference type="AlphaFoldDB" id="A0A6I8PQR6"/>
<dbReference type="GeneTree" id="ENSGT00390000008042"/>
<dbReference type="GO" id="GO:0010008">
    <property type="term" value="C:endosome membrane"/>
    <property type="evidence" value="ECO:0007669"/>
    <property type="project" value="UniProtKB-SubCell"/>
</dbReference>
<dbReference type="GO" id="GO:0071949">
    <property type="term" value="F:FAD binding"/>
    <property type="evidence" value="ECO:0007669"/>
    <property type="project" value="Ensembl"/>
</dbReference>
<dbReference type="InParanoid" id="A0A6I8PQR6"/>
<reference evidence="24" key="2">
    <citation type="submission" date="2025-08" db="UniProtKB">
        <authorList>
            <consortium name="Ensembl"/>
        </authorList>
    </citation>
    <scope>IDENTIFICATION</scope>
    <source>
        <strain evidence="24">Glennie</strain>
    </source>
</reference>
<evidence type="ECO:0000313" key="25">
    <source>
        <dbReference type="Proteomes" id="UP000002279"/>
    </source>
</evidence>
<dbReference type="InterPro" id="IPR028939">
    <property type="entry name" value="P5C_Rdtase_cat_N"/>
</dbReference>
<comment type="catalytic activity">
    <reaction evidence="19">
        <text>2 Fe(2+) + NADP(+) + H(+) = 2 Fe(3+) + NADPH</text>
        <dbReference type="Rhea" id="RHEA:71767"/>
        <dbReference type="ChEBI" id="CHEBI:15378"/>
        <dbReference type="ChEBI" id="CHEBI:29033"/>
        <dbReference type="ChEBI" id="CHEBI:29034"/>
        <dbReference type="ChEBI" id="CHEBI:57783"/>
        <dbReference type="ChEBI" id="CHEBI:58349"/>
    </reaction>
    <physiologicalReaction direction="right-to-left" evidence="19">
        <dbReference type="Rhea" id="RHEA:71769"/>
    </physiologicalReaction>
</comment>
<gene>
    <name evidence="24" type="primary">STEAP3</name>
</gene>
<proteinExistence type="inferred from homology"/>
<dbReference type="OMA" id="WTLQMGP"/>
<evidence type="ECO:0000256" key="15">
    <source>
        <dbReference type="ARBA" id="ARBA00023008"/>
    </source>
</evidence>
<dbReference type="GO" id="GO:0006826">
    <property type="term" value="P:iron ion transport"/>
    <property type="evidence" value="ECO:0007669"/>
    <property type="project" value="UniProtKB-KW"/>
</dbReference>
<protein>
    <submittedName>
        <fullName evidence="24">STEAP3 metalloreductase</fullName>
    </submittedName>
</protein>
<keyword evidence="10" id="KW-0967">Endosome</keyword>
<feature type="transmembrane region" description="Helical" evidence="21">
    <location>
        <begin position="261"/>
        <end position="283"/>
    </location>
</feature>
<evidence type="ECO:0000256" key="5">
    <source>
        <dbReference type="ARBA" id="ARBA00022448"/>
    </source>
</evidence>
<feature type="domain" description="Pyrroline-5-carboxylate reductase catalytic N-terminal" evidence="23">
    <location>
        <begin position="38"/>
        <end position="123"/>
    </location>
</feature>
<evidence type="ECO:0000256" key="9">
    <source>
        <dbReference type="ARBA" id="ARBA00022723"/>
    </source>
</evidence>
<organism evidence="24 25">
    <name type="scientific">Ornithorhynchus anatinus</name>
    <name type="common">Duckbill platypus</name>
    <dbReference type="NCBI Taxonomy" id="9258"/>
    <lineage>
        <taxon>Eukaryota</taxon>
        <taxon>Metazoa</taxon>
        <taxon>Chordata</taxon>
        <taxon>Craniata</taxon>
        <taxon>Vertebrata</taxon>
        <taxon>Euteleostomi</taxon>
        <taxon>Mammalia</taxon>
        <taxon>Monotremata</taxon>
        <taxon>Ornithorhynchidae</taxon>
        <taxon>Ornithorhynchus</taxon>
    </lineage>
</organism>
<dbReference type="RefSeq" id="XP_028931613.1">
    <property type="nucleotide sequence ID" value="XM_029075780.2"/>
</dbReference>
<evidence type="ECO:0000256" key="17">
    <source>
        <dbReference type="ARBA" id="ARBA00023136"/>
    </source>
</evidence>
<evidence type="ECO:0000256" key="14">
    <source>
        <dbReference type="ARBA" id="ARBA00023004"/>
    </source>
</evidence>
<comment type="cofactor">
    <cofactor evidence="1">
        <name>heme b</name>
        <dbReference type="ChEBI" id="CHEBI:60344"/>
    </cofactor>
</comment>
<feature type="transmembrane region" description="Helical" evidence="21">
    <location>
        <begin position="400"/>
        <end position="421"/>
    </location>
</feature>
<feature type="transmembrane region" description="Helical" evidence="21">
    <location>
        <begin position="314"/>
        <end position="335"/>
    </location>
</feature>
<evidence type="ECO:0000313" key="24">
    <source>
        <dbReference type="Ensembl" id="ENSOANP00000054740.1"/>
    </source>
</evidence>